<dbReference type="AlphaFoldDB" id="A0AAE1EJQ1"/>
<dbReference type="EMBL" id="JAWQEG010007077">
    <property type="protein sequence ID" value="KAK3853155.1"/>
    <property type="molecule type" value="Genomic_DNA"/>
</dbReference>
<name>A0AAE1EJQ1_PETCI</name>
<evidence type="ECO:0000313" key="1">
    <source>
        <dbReference type="EMBL" id="KAK3853155.1"/>
    </source>
</evidence>
<proteinExistence type="predicted"/>
<reference evidence="1" key="1">
    <citation type="submission" date="2023-10" db="EMBL/GenBank/DDBJ databases">
        <title>Genome assemblies of two species of porcelain crab, Petrolisthes cinctipes and Petrolisthes manimaculis (Anomura: Porcellanidae).</title>
        <authorList>
            <person name="Angst P."/>
        </authorList>
    </citation>
    <scope>NUCLEOTIDE SEQUENCE</scope>
    <source>
        <strain evidence="1">PB745_01</strain>
        <tissue evidence="1">Gill</tissue>
    </source>
</reference>
<sequence>MFIHSSSLPLTSPLPPFLTFSPPSSPSQIIFIHSSPFLPPPPSLPLIFLIPLHSLAILLIPLPSWPSSSSLSLTILPSASHFLLAHPSLSIPLTGHPSLSIPLPGHPSLSIPLLDPSFSSHYTPWPSFSSHYTPWPSFSSHYTPWPSSSSYSYPPHPTSFLAIILLIPLPDHHPSPSHFLLGHPSLSIIPLLDPSFSSHP</sequence>
<evidence type="ECO:0000313" key="2">
    <source>
        <dbReference type="Proteomes" id="UP001286313"/>
    </source>
</evidence>
<dbReference type="Proteomes" id="UP001286313">
    <property type="component" value="Unassembled WGS sequence"/>
</dbReference>
<keyword evidence="2" id="KW-1185">Reference proteome</keyword>
<protein>
    <submittedName>
        <fullName evidence="1">Uncharacterized protein</fullName>
    </submittedName>
</protein>
<gene>
    <name evidence="1" type="ORF">Pcinc_040291</name>
</gene>
<organism evidence="1 2">
    <name type="scientific">Petrolisthes cinctipes</name>
    <name type="common">Flat porcelain crab</name>
    <dbReference type="NCBI Taxonomy" id="88211"/>
    <lineage>
        <taxon>Eukaryota</taxon>
        <taxon>Metazoa</taxon>
        <taxon>Ecdysozoa</taxon>
        <taxon>Arthropoda</taxon>
        <taxon>Crustacea</taxon>
        <taxon>Multicrustacea</taxon>
        <taxon>Malacostraca</taxon>
        <taxon>Eumalacostraca</taxon>
        <taxon>Eucarida</taxon>
        <taxon>Decapoda</taxon>
        <taxon>Pleocyemata</taxon>
        <taxon>Anomura</taxon>
        <taxon>Galatheoidea</taxon>
        <taxon>Porcellanidae</taxon>
        <taxon>Petrolisthes</taxon>
    </lineage>
</organism>
<accession>A0AAE1EJQ1</accession>
<comment type="caution">
    <text evidence="1">The sequence shown here is derived from an EMBL/GenBank/DDBJ whole genome shotgun (WGS) entry which is preliminary data.</text>
</comment>